<protein>
    <recommendedName>
        <fullName evidence="7">Intein C-terminal splicing domain-containing protein</fullName>
    </recommendedName>
</protein>
<name>A0A1F5ZXX5_9BACT</name>
<dbReference type="InterPro" id="IPR036844">
    <property type="entry name" value="Hint_dom_sf"/>
</dbReference>
<dbReference type="Pfam" id="PF07591">
    <property type="entry name" value="PT-HINT"/>
    <property type="match status" value="1"/>
</dbReference>
<evidence type="ECO:0000256" key="1">
    <source>
        <dbReference type="ARBA" id="ARBA00022729"/>
    </source>
</evidence>
<evidence type="ECO:0000313" key="5">
    <source>
        <dbReference type="EMBL" id="OGG17308.1"/>
    </source>
</evidence>
<dbReference type="InterPro" id="IPR032812">
    <property type="entry name" value="SbsA_Ig"/>
</dbReference>
<dbReference type="EMBL" id="MFJM01000041">
    <property type="protein sequence ID" value="OGG17308.1"/>
    <property type="molecule type" value="Genomic_DNA"/>
</dbReference>
<dbReference type="SMART" id="SM00306">
    <property type="entry name" value="HintN"/>
    <property type="match status" value="1"/>
</dbReference>
<accession>A0A1F5ZXX5</accession>
<organism evidence="5 6">
    <name type="scientific">Candidatus Gottesmanbacteria bacterium RIFCSPHIGHO2_02_FULL_39_14</name>
    <dbReference type="NCBI Taxonomy" id="1798383"/>
    <lineage>
        <taxon>Bacteria</taxon>
        <taxon>Candidatus Gottesmaniibacteriota</taxon>
    </lineage>
</organism>
<dbReference type="Pfam" id="PF13205">
    <property type="entry name" value="Big_5"/>
    <property type="match status" value="1"/>
</dbReference>
<dbReference type="STRING" id="1798383.A3D78_06245"/>
<dbReference type="Pfam" id="PF07703">
    <property type="entry name" value="A2M_BRD"/>
    <property type="match status" value="1"/>
</dbReference>
<dbReference type="SMART" id="SM01360">
    <property type="entry name" value="A2M"/>
    <property type="match status" value="1"/>
</dbReference>
<evidence type="ECO:0000259" key="3">
    <source>
        <dbReference type="SMART" id="SM01359"/>
    </source>
</evidence>
<comment type="caution">
    <text evidence="5">The sequence shown here is derived from an EMBL/GenBank/DDBJ whole genome shotgun (WGS) entry which is preliminary data.</text>
</comment>
<dbReference type="CDD" id="cd00081">
    <property type="entry name" value="Hint"/>
    <property type="match status" value="1"/>
</dbReference>
<evidence type="ECO:0008006" key="7">
    <source>
        <dbReference type="Google" id="ProtNLM"/>
    </source>
</evidence>
<dbReference type="InterPro" id="IPR011625">
    <property type="entry name" value="A2M_N_BRD"/>
</dbReference>
<dbReference type="GO" id="GO:0016539">
    <property type="term" value="P:intein-mediated protein splicing"/>
    <property type="evidence" value="ECO:0007669"/>
    <property type="project" value="InterPro"/>
</dbReference>
<dbReference type="InterPro" id="IPR003587">
    <property type="entry name" value="Hint_dom_N"/>
</dbReference>
<dbReference type="PANTHER" id="PTHR40094">
    <property type="entry name" value="ALPHA-2-MACROGLOBULIN HOMOLOG"/>
    <property type="match status" value="1"/>
</dbReference>
<dbReference type="Gene3D" id="2.170.16.10">
    <property type="entry name" value="Hedgehog/Intein (Hint) domain"/>
    <property type="match status" value="1"/>
</dbReference>
<dbReference type="PROSITE" id="PS50817">
    <property type="entry name" value="INTEIN_N_TER"/>
    <property type="match status" value="1"/>
</dbReference>
<sequence length="1747" mass="196166">MKKILIIILLLAGLLAAGIFIARKYSVKKPLKTVTETLTITATKEDSAGVDTNSEFVLNSQKSIKTDEVRDTLMVKPALAYDLTAVSDKEIKIKPKEKLKAGEVYRFQMPKLLSWSFGIKSPFKVVNTLPRNGASGVPVNSGIEITFSYDGFTDPKNYFEISPQTEGKFERHKRVLVFVPKSLNYGTIYTVKLKKGLGLTGSGEKLTEDTVFRFETAPKQERTELFIGFNGSLNEFSSIDKPALTLYISDLNAASKLSVNVYGYKNDSEFIRAIKDKEKLPMWARYNREKYVSDIKGLVKIASFEASVERQDYNTYIMFPESLKEGYYLVEARVAGRQDMPVAQTFLQVTDIAAYLTNTQTKTLVWAFDLNGKKPLVNAEVSLIDTELINKTDGNGVSTFETPKEIIDGKLNFFYRVKASGTNKTLIIPVESQENYSYFGRGDYPAGPTDKYWSYLYLDRPLYLPSDSVSFWGMVRKRDGKDAEAKYKAALTASDYHDYNYEPVNIWEQELKISEMDTFTGEIPLVSMKPGYYSLTITDGKNTITSRSFSVATYTKPAYKIEIEPNKKAVFADSEVEFKGKTSFYEGTPVNSVSLSYNLSEGVENKITSDSRGEFSVKYIPKYRDSKDSYYPRYDYISAKPVNAEEGEIEGTSGVLVFGPRIGLKVKSETAASSGKLNISLYNIDLSKVNSAVVNTEDYQGSPAANREVMGTVFENSWTKKETGEYYDFISKTVQKKYDYIQVKEKYADFKLTTDSQGQAKYEILMKMGKGYEIEIVAEDGNGKTAYTQTYLYPRGESSSYGYRQDDYYHLESGLDREKSGFSTGENVNLIFKKSDLYLPEGSNNYYLFLLNSRGLRDYKTGQRPEWLFAYREEFVPNVFATGVYFNGITFLKSESLNLPFNRQDRKLTINVNADKQTYKPRDEVKLNVVTSDKDGRPEASEVNLSLIDESLFKLEEQSVDILSELYRNVPGGTLSSYSSHKLPLRAEGAEGGGCFLPETEILMSGGKSKPIEEVRTGDFVLTRENPNSSKLVKGKVTATFKHEVPEYLIINGGLKVTPEHNLFINGRWMTAGEARVGDYLLNSQDEWIRIFSIEKTWAKVAVYNLRIDKYETFFAGDFYVHNQKGRDLFKDKAFFGNIQTDKSGQGTASFNLPDNLTSWRMTFQGISKKLLAGNGTKLIPVKLPFFTDMVTNTEYLAGDLPVINIRSFGEELKEGEAVDYTFQSDSLGINKNFQAKAFESFQLPLPSLTQGRHKFTLTARSGQMSDKLAREIKVVNSRLVKAESDRQVLNTETKVKGASDGTTTVVLSDGGKGKFYYPLLGLNWTYGARIDQKVPSLVARKLIREVFGKDASENFEADNFDFSIYQQSDGGISLFPYSSSEVLLSAKTAAVAGDLFSKPALRQYFLKILEDRKETQENMAAALYGLAAIDEPLLIQTKRMISGESGFKPQEKLLLGLSLALAGDQNGAGSVYNEIISKYGESFKPYYRINTGSDQDDVLESTALAANLASLINKKEAEGMFGYLEKNRTSDILINLEQALYIKNSLPWTEDKSGEAEFILDGKTQTAKVEKNKIHKMVLTPIQLEKLKFNKISGEVILTSYYQVPFSEANVKKDNNIGLTRNFYNSSGAETTEFSQSELVRVNLGYRIGKKALDGCYQISDFLPSGLKAVTRMHQPGWDTGNVWYPYSVNGQQVNFCVFSGGNYRPINYIARVVAPGEYAAENAYIQSVESAESFNISERDKIVIK</sequence>
<dbReference type="InterPro" id="IPR051802">
    <property type="entry name" value="YfhM-like"/>
</dbReference>
<dbReference type="SMART" id="SM01359">
    <property type="entry name" value="A2M_N_2"/>
    <property type="match status" value="1"/>
</dbReference>
<feature type="domain" description="Alpha-2-macroglobulin bait region" evidence="3">
    <location>
        <begin position="811"/>
        <end position="955"/>
    </location>
</feature>
<proteinExistence type="predicted"/>
<evidence type="ECO:0000259" key="2">
    <source>
        <dbReference type="SMART" id="SM00306"/>
    </source>
</evidence>
<dbReference type="SUPFAM" id="SSF51294">
    <property type="entry name" value="Hedgehog/intein (Hint) domain"/>
    <property type="match status" value="1"/>
</dbReference>
<dbReference type="Gene3D" id="2.60.40.1930">
    <property type="match status" value="1"/>
</dbReference>
<evidence type="ECO:0000313" key="6">
    <source>
        <dbReference type="Proteomes" id="UP000176253"/>
    </source>
</evidence>
<dbReference type="GO" id="GO:0004866">
    <property type="term" value="F:endopeptidase inhibitor activity"/>
    <property type="evidence" value="ECO:0007669"/>
    <property type="project" value="InterPro"/>
</dbReference>
<dbReference type="InterPro" id="IPR001599">
    <property type="entry name" value="Macroglobln_a2"/>
</dbReference>
<feature type="domain" description="Hint" evidence="2">
    <location>
        <begin position="993"/>
        <end position="1085"/>
    </location>
</feature>
<gene>
    <name evidence="5" type="ORF">A3D78_06245</name>
</gene>
<feature type="domain" description="Alpha-2-macroglobulin" evidence="4">
    <location>
        <begin position="1133"/>
        <end position="1223"/>
    </location>
</feature>
<dbReference type="PANTHER" id="PTHR40094:SF1">
    <property type="entry name" value="UBIQUITIN DOMAIN-CONTAINING PROTEIN"/>
    <property type="match status" value="1"/>
</dbReference>
<keyword evidence="1" id="KW-0732">Signal</keyword>
<evidence type="ECO:0000259" key="4">
    <source>
        <dbReference type="SMART" id="SM01360"/>
    </source>
</evidence>
<dbReference type="InterPro" id="IPR006141">
    <property type="entry name" value="Intein_N"/>
</dbReference>
<reference evidence="5 6" key="1">
    <citation type="journal article" date="2016" name="Nat. Commun.">
        <title>Thousands of microbial genomes shed light on interconnected biogeochemical processes in an aquifer system.</title>
        <authorList>
            <person name="Anantharaman K."/>
            <person name="Brown C.T."/>
            <person name="Hug L.A."/>
            <person name="Sharon I."/>
            <person name="Castelle C.J."/>
            <person name="Probst A.J."/>
            <person name="Thomas B.C."/>
            <person name="Singh A."/>
            <person name="Wilkins M.J."/>
            <person name="Karaoz U."/>
            <person name="Brodie E.L."/>
            <person name="Williams K.H."/>
            <person name="Hubbard S.S."/>
            <person name="Banfield J.F."/>
        </authorList>
    </citation>
    <scope>NUCLEOTIDE SEQUENCE [LARGE SCALE GENOMIC DNA]</scope>
</reference>
<dbReference type="Proteomes" id="UP000176253">
    <property type="component" value="Unassembled WGS sequence"/>
</dbReference>